<reference evidence="8 9" key="1">
    <citation type="submission" date="2024-01" db="EMBL/GenBank/DDBJ databases">
        <title>Complete Genome Sequence of Alkalicoccus halolimnae BZ-SZ-XJ29T, a Moderately Halophilic Bacterium Isolated from a Salt Lake.</title>
        <authorList>
            <person name="Zhao B."/>
        </authorList>
    </citation>
    <scope>NUCLEOTIDE SEQUENCE [LARGE SCALE GENOMIC DNA]</scope>
    <source>
        <strain evidence="8 9">BZ-SZ-XJ29</strain>
    </source>
</reference>
<dbReference type="GO" id="GO:0004846">
    <property type="term" value="F:urate oxidase activity"/>
    <property type="evidence" value="ECO:0007669"/>
    <property type="project" value="UniProtKB-EC"/>
</dbReference>
<keyword evidence="3 5" id="KW-0659">Purine metabolism</keyword>
<evidence type="ECO:0000256" key="6">
    <source>
        <dbReference type="PIRSR" id="PIRSR000241-2"/>
    </source>
</evidence>
<dbReference type="PIRSF" id="PIRSF000241">
    <property type="entry name" value="Urate_oxidase"/>
    <property type="match status" value="1"/>
</dbReference>
<feature type="binding site" evidence="6">
    <location>
        <position position="76"/>
    </location>
    <ligand>
        <name>urate</name>
        <dbReference type="ChEBI" id="CHEBI:17775"/>
    </ligand>
</feature>
<organism evidence="8 9">
    <name type="scientific">Alkalicoccus halolimnae</name>
    <dbReference type="NCBI Taxonomy" id="1667239"/>
    <lineage>
        <taxon>Bacteria</taxon>
        <taxon>Bacillati</taxon>
        <taxon>Bacillota</taxon>
        <taxon>Bacilli</taxon>
        <taxon>Bacillales</taxon>
        <taxon>Bacillaceae</taxon>
        <taxon>Alkalicoccus</taxon>
    </lineage>
</organism>
<evidence type="ECO:0000256" key="7">
    <source>
        <dbReference type="RuleBase" id="RU004455"/>
    </source>
</evidence>
<dbReference type="NCBIfam" id="TIGR03383">
    <property type="entry name" value="urate_oxi"/>
    <property type="match status" value="1"/>
</dbReference>
<feature type="binding site" evidence="6">
    <location>
        <position position="269"/>
    </location>
    <ligand>
        <name>urate</name>
        <dbReference type="ChEBI" id="CHEBI:17775"/>
    </ligand>
</feature>
<dbReference type="OrthoDB" id="9809009at2"/>
<name>A0A5C7F4B9_9BACI</name>
<keyword evidence="9" id="KW-1185">Reference proteome</keyword>
<feature type="binding site" evidence="6">
    <location>
        <position position="269"/>
    </location>
    <ligand>
        <name>5-hydroxyisourate</name>
        <dbReference type="ChEBI" id="CHEBI:18072"/>
    </ligand>
</feature>
<feature type="binding site" evidence="6">
    <location>
        <position position="198"/>
    </location>
    <ligand>
        <name>5-hydroxyisourate</name>
        <dbReference type="ChEBI" id="CHEBI:18072"/>
    </ligand>
</feature>
<dbReference type="GO" id="GO:0019628">
    <property type="term" value="P:urate catabolic process"/>
    <property type="evidence" value="ECO:0007669"/>
    <property type="project" value="UniProtKB-UniPathway"/>
</dbReference>
<feature type="binding site" evidence="6">
    <location>
        <position position="243"/>
    </location>
    <ligand>
        <name>5-hydroxyisourate</name>
        <dbReference type="ChEBI" id="CHEBI:18072"/>
    </ligand>
</feature>
<dbReference type="Pfam" id="PF01014">
    <property type="entry name" value="Uricase"/>
    <property type="match status" value="2"/>
</dbReference>
<dbReference type="PANTHER" id="PTHR42874">
    <property type="entry name" value="URICASE"/>
    <property type="match status" value="1"/>
</dbReference>
<gene>
    <name evidence="8" type="primary">pucL</name>
    <name evidence="8" type="ORF">FTX54_001780</name>
</gene>
<dbReference type="Proteomes" id="UP000321816">
    <property type="component" value="Chromosome"/>
</dbReference>
<evidence type="ECO:0000256" key="2">
    <source>
        <dbReference type="ARBA" id="ARBA00009760"/>
    </source>
</evidence>
<comment type="pathway">
    <text evidence="1 5">Purine metabolism; urate degradation; (S)-allantoin from urate: step 1/3.</text>
</comment>
<feature type="binding site" evidence="6">
    <location>
        <position position="243"/>
    </location>
    <ligand>
        <name>urate</name>
        <dbReference type="ChEBI" id="CHEBI:17775"/>
    </ligand>
</feature>
<feature type="binding site" evidence="6">
    <location>
        <position position="198"/>
    </location>
    <ligand>
        <name>urate</name>
        <dbReference type="ChEBI" id="CHEBI:17775"/>
    </ligand>
</feature>
<dbReference type="PRINTS" id="PR00093">
    <property type="entry name" value="URICASE"/>
</dbReference>
<comment type="catalytic activity">
    <reaction evidence="5 7">
        <text>urate + O2 + H2O = 5-hydroxyisourate + H2O2</text>
        <dbReference type="Rhea" id="RHEA:21368"/>
        <dbReference type="ChEBI" id="CHEBI:15377"/>
        <dbReference type="ChEBI" id="CHEBI:15379"/>
        <dbReference type="ChEBI" id="CHEBI:16240"/>
        <dbReference type="ChEBI" id="CHEBI:17775"/>
        <dbReference type="ChEBI" id="CHEBI:18072"/>
        <dbReference type="EC" id="1.7.3.3"/>
    </reaction>
</comment>
<feature type="binding site" evidence="6">
    <location>
        <position position="181"/>
    </location>
    <ligand>
        <name>5-hydroxyisourate</name>
        <dbReference type="ChEBI" id="CHEBI:18072"/>
    </ligand>
</feature>
<dbReference type="SUPFAM" id="SSF55620">
    <property type="entry name" value="Tetrahydrobiopterin biosynthesis enzymes-like"/>
    <property type="match status" value="2"/>
</dbReference>
<feature type="binding site" evidence="6">
    <location>
        <position position="76"/>
    </location>
    <ligand>
        <name>5-hydroxyisourate</name>
        <dbReference type="ChEBI" id="CHEBI:18072"/>
    </ligand>
</feature>
<dbReference type="AlphaFoldDB" id="A0A5C7F4B9"/>
<evidence type="ECO:0000313" key="9">
    <source>
        <dbReference type="Proteomes" id="UP000321816"/>
    </source>
</evidence>
<evidence type="ECO:0000256" key="1">
    <source>
        <dbReference type="ARBA" id="ARBA00004831"/>
    </source>
</evidence>
<dbReference type="Gene3D" id="3.10.270.10">
    <property type="entry name" value="Urate Oxidase"/>
    <property type="match status" value="1"/>
</dbReference>
<protein>
    <recommendedName>
        <fullName evidence="5 7">Uricase</fullName>
        <ecNumber evidence="5 7">1.7.3.3</ecNumber>
    </recommendedName>
    <alternativeName>
        <fullName evidence="5">Urate oxidase</fullName>
    </alternativeName>
</protein>
<evidence type="ECO:0000256" key="4">
    <source>
        <dbReference type="ARBA" id="ARBA00023002"/>
    </source>
</evidence>
<dbReference type="EMBL" id="CP144914">
    <property type="protein sequence ID" value="WWD80324.1"/>
    <property type="molecule type" value="Genomic_DNA"/>
</dbReference>
<keyword evidence="4 5" id="KW-0560">Oxidoreductase</keyword>
<sequence length="311" mass="35408">MQTKAVTAERTMYYGKKDVFVYRTYASPLQVQPIPESSFTGRSNTIMAMDIQAALKGKAFLSSFKDGDNSLVIATDSMKNFILHQAGEFTGSTMDDLLQYTAVKFLETYDHIQGVEMSGTQLPFKESGEDGAAETVYREHACEKPYAAVEAVRREDGTIVLEEHVSGVTSLHLIKVKGSSFAGFIRDEYTTLPETTDRPLFIYLDIFWRYSNKNHMRENYAAAEQIQHIAESVFRELDSPSIQKLIFDIGCRILKRFPQLAEVSFESNNRTWETIREEIPGSKEGKVFTEPRPPYGFQGFTVFREDMEEEI</sequence>
<dbReference type="RefSeq" id="WP_147804172.1">
    <property type="nucleotide sequence ID" value="NZ_CP144914.1"/>
</dbReference>
<feature type="binding site" evidence="6">
    <location>
        <position position="75"/>
    </location>
    <ligand>
        <name>O2</name>
        <dbReference type="ChEBI" id="CHEBI:15379"/>
    </ligand>
</feature>
<evidence type="ECO:0000256" key="5">
    <source>
        <dbReference type="PIRNR" id="PIRNR000241"/>
    </source>
</evidence>
<dbReference type="GO" id="GO:0006145">
    <property type="term" value="P:purine nucleobase catabolic process"/>
    <property type="evidence" value="ECO:0007669"/>
    <property type="project" value="TreeGrafter"/>
</dbReference>
<comment type="function">
    <text evidence="5 7">Catalyzes the oxidation of uric acid to 5-hydroxyisourate, which is further processed to form (S)-allantoin.</text>
</comment>
<feature type="binding site" evidence="6">
    <location>
        <position position="269"/>
    </location>
    <ligand>
        <name>O2</name>
        <dbReference type="ChEBI" id="CHEBI:15379"/>
    </ligand>
</feature>
<accession>A0A5C7F4B9</accession>
<comment type="similarity">
    <text evidence="2 5 7">Belongs to the uricase family.</text>
</comment>
<evidence type="ECO:0000256" key="3">
    <source>
        <dbReference type="ARBA" id="ARBA00022631"/>
    </source>
</evidence>
<dbReference type="KEGG" id="ahal:FTX54_001780"/>
<feature type="binding site" evidence="6">
    <location>
        <position position="75"/>
    </location>
    <ligand>
        <name>5-hydroxyisourate</name>
        <dbReference type="ChEBI" id="CHEBI:18072"/>
    </ligand>
</feature>
<feature type="binding site" evidence="6">
    <location>
        <position position="75"/>
    </location>
    <ligand>
        <name>urate</name>
        <dbReference type="ChEBI" id="CHEBI:17775"/>
    </ligand>
</feature>
<feature type="binding site" evidence="6">
    <location>
        <position position="181"/>
    </location>
    <ligand>
        <name>urate</name>
        <dbReference type="ChEBI" id="CHEBI:17775"/>
    </ligand>
</feature>
<dbReference type="PANTHER" id="PTHR42874:SF1">
    <property type="entry name" value="URICASE"/>
    <property type="match status" value="1"/>
</dbReference>
<proteinExistence type="inferred from homology"/>
<evidence type="ECO:0000313" key="8">
    <source>
        <dbReference type="EMBL" id="WWD80324.1"/>
    </source>
</evidence>
<dbReference type="EC" id="1.7.3.3" evidence="5 7"/>
<dbReference type="InterPro" id="IPR002042">
    <property type="entry name" value="Uricase"/>
</dbReference>